<dbReference type="OrthoDB" id="5873819at2759"/>
<gene>
    <name evidence="2" type="ORF">WBA_LOCUS8161</name>
</gene>
<feature type="region of interest" description="Disordered" evidence="1">
    <location>
        <begin position="230"/>
        <end position="252"/>
    </location>
</feature>
<reference evidence="2 3" key="1">
    <citation type="submission" date="2018-11" db="EMBL/GenBank/DDBJ databases">
        <authorList>
            <consortium name="Pathogen Informatics"/>
        </authorList>
    </citation>
    <scope>NUCLEOTIDE SEQUENCE [LARGE SCALE GENOMIC DNA]</scope>
</reference>
<keyword evidence="3" id="KW-1185">Reference proteome</keyword>
<feature type="region of interest" description="Disordered" evidence="1">
    <location>
        <begin position="159"/>
        <end position="182"/>
    </location>
</feature>
<name>A0A3P7G051_WUCBA</name>
<dbReference type="Proteomes" id="UP000270924">
    <property type="component" value="Unassembled WGS sequence"/>
</dbReference>
<sequence length="252" mass="28660">MMVFPDMISTFSCPQKFFNRHVKRQASFLAAVSANNSHRCKGDKNTYKIDIRSISTCDLQSDVNSSKESLKWQNTDNITHLTPYHTNTMIRSNESSLIPPPKHTSSISNEFKNYSNISQHSSYYISPENNFRNGIRCNNLLDQKEQNVKKFLNIPKISSSDPASNIRRQYQSDNESKNSTTTKLTNLMNKSKIDNISLLSGNSFKINPTASATDRINGVKCATTNISSKKQFSSTNQNSTFLHEREREKENL</sequence>
<accession>A0A3P7G051</accession>
<evidence type="ECO:0000313" key="2">
    <source>
        <dbReference type="EMBL" id="VDM14775.1"/>
    </source>
</evidence>
<dbReference type="EMBL" id="UYWW01006495">
    <property type="protein sequence ID" value="VDM14775.1"/>
    <property type="molecule type" value="Genomic_DNA"/>
</dbReference>
<proteinExistence type="predicted"/>
<organism evidence="2 3">
    <name type="scientific">Wuchereria bancrofti</name>
    <dbReference type="NCBI Taxonomy" id="6293"/>
    <lineage>
        <taxon>Eukaryota</taxon>
        <taxon>Metazoa</taxon>
        <taxon>Ecdysozoa</taxon>
        <taxon>Nematoda</taxon>
        <taxon>Chromadorea</taxon>
        <taxon>Rhabditida</taxon>
        <taxon>Spirurina</taxon>
        <taxon>Spiruromorpha</taxon>
        <taxon>Filarioidea</taxon>
        <taxon>Onchocercidae</taxon>
        <taxon>Wuchereria</taxon>
    </lineage>
</organism>
<evidence type="ECO:0000313" key="3">
    <source>
        <dbReference type="Proteomes" id="UP000270924"/>
    </source>
</evidence>
<feature type="compositionally biased region" description="Polar residues" evidence="1">
    <location>
        <begin position="230"/>
        <end position="241"/>
    </location>
</feature>
<dbReference type="AlphaFoldDB" id="A0A3P7G051"/>
<evidence type="ECO:0000256" key="1">
    <source>
        <dbReference type="SAM" id="MobiDB-lite"/>
    </source>
</evidence>
<feature type="compositionally biased region" description="Basic and acidic residues" evidence="1">
    <location>
        <begin position="242"/>
        <end position="252"/>
    </location>
</feature>
<dbReference type="InParanoid" id="A0A3P7G051"/>
<protein>
    <submittedName>
        <fullName evidence="2">Uncharacterized protein</fullName>
    </submittedName>
</protein>